<dbReference type="InterPro" id="IPR021255">
    <property type="entry name" value="DUF2807"/>
</dbReference>
<dbReference type="RefSeq" id="WP_089370204.1">
    <property type="nucleotide sequence ID" value="NZ_BMEP01000002.1"/>
</dbReference>
<evidence type="ECO:0000313" key="3">
    <source>
        <dbReference type="Proteomes" id="UP000198379"/>
    </source>
</evidence>
<protein>
    <submittedName>
        <fullName evidence="2">Putative auto-transporter adhesin, head GIN domain</fullName>
    </submittedName>
</protein>
<organism evidence="2 3">
    <name type="scientific">Dokdonia pacifica</name>
    <dbReference type="NCBI Taxonomy" id="1627892"/>
    <lineage>
        <taxon>Bacteria</taxon>
        <taxon>Pseudomonadati</taxon>
        <taxon>Bacteroidota</taxon>
        <taxon>Flavobacteriia</taxon>
        <taxon>Flavobacteriales</taxon>
        <taxon>Flavobacteriaceae</taxon>
        <taxon>Dokdonia</taxon>
    </lineage>
</organism>
<gene>
    <name evidence="2" type="ORF">SAMN06265376_101895</name>
</gene>
<name>A0A238WB47_9FLAO</name>
<evidence type="ECO:0000313" key="2">
    <source>
        <dbReference type="EMBL" id="SNR43782.1"/>
    </source>
</evidence>
<dbReference type="AlphaFoldDB" id="A0A238WB47"/>
<dbReference type="Proteomes" id="UP000198379">
    <property type="component" value="Unassembled WGS sequence"/>
</dbReference>
<feature type="domain" description="Putative auto-transporter adhesin head GIN" evidence="1">
    <location>
        <begin position="41"/>
        <end position="181"/>
    </location>
</feature>
<dbReference type="Gene3D" id="2.160.20.120">
    <property type="match status" value="1"/>
</dbReference>
<sequence length="276" mass="29999">MKKLWIVIVLFMSMSMLGQQLPKIKGSGIVTLKEVALEESFDIIDIDGDFDIELNQGATNAYSIETDDNLIDVIQFTIEDNTLKITATHRIVKKKKFKITITVSTIAEIHLNNKARLKAEGLINGDNLVLTAGKSSKFELDLSYTGAIDIELFSDADGTLKTKSASSNVTLDGRATLKMYAIVDTLIAQVSDTSKLLLDGTIATANLTLTGNGKLTAKEALVTTTEINLSDSSDAYMQVKEAITLYAQDSAVLQLYGEPTITVTGLKNKAKILKKE</sequence>
<evidence type="ECO:0000259" key="1">
    <source>
        <dbReference type="Pfam" id="PF10988"/>
    </source>
</evidence>
<dbReference type="EMBL" id="FZNY01000001">
    <property type="protein sequence ID" value="SNR43782.1"/>
    <property type="molecule type" value="Genomic_DNA"/>
</dbReference>
<accession>A0A238WB47</accession>
<dbReference type="Pfam" id="PF10988">
    <property type="entry name" value="DUF2807"/>
    <property type="match status" value="1"/>
</dbReference>
<dbReference type="OrthoDB" id="1419485at2"/>
<reference evidence="2 3" key="1">
    <citation type="submission" date="2017-06" db="EMBL/GenBank/DDBJ databases">
        <authorList>
            <person name="Kim H.J."/>
            <person name="Triplett B.A."/>
        </authorList>
    </citation>
    <scope>NUCLEOTIDE SEQUENCE [LARGE SCALE GENOMIC DNA]</scope>
    <source>
        <strain evidence="2 3">DSM 25597</strain>
    </source>
</reference>
<proteinExistence type="predicted"/>
<keyword evidence="3" id="KW-1185">Reference proteome</keyword>